<evidence type="ECO:0000256" key="1">
    <source>
        <dbReference type="ARBA" id="ARBA00022843"/>
    </source>
</evidence>
<evidence type="ECO:0000256" key="2">
    <source>
        <dbReference type="ARBA" id="ARBA00023015"/>
    </source>
</evidence>
<dbReference type="PANTHER" id="PTHR46542:SF1">
    <property type="entry name" value="X-BOX BINDING PROTEIN 1"/>
    <property type="match status" value="1"/>
</dbReference>
<feature type="coiled-coil region" evidence="7">
    <location>
        <begin position="86"/>
        <end position="141"/>
    </location>
</feature>
<keyword evidence="4" id="KW-0804">Transcription</keyword>
<dbReference type="InterPro" id="IPR046347">
    <property type="entry name" value="bZIP_sf"/>
</dbReference>
<evidence type="ECO:0000256" key="7">
    <source>
        <dbReference type="SAM" id="Coils"/>
    </source>
</evidence>
<dbReference type="EMBL" id="GEBQ01009664">
    <property type="protein sequence ID" value="JAT30313.1"/>
    <property type="molecule type" value="Transcribed_RNA"/>
</dbReference>
<dbReference type="InterPro" id="IPR052470">
    <property type="entry name" value="ER_Stress-Reg_TF"/>
</dbReference>
<evidence type="ECO:0000256" key="5">
    <source>
        <dbReference type="ARBA" id="ARBA00023242"/>
    </source>
</evidence>
<dbReference type="AlphaFoldDB" id="A0A1B6M315"/>
<gene>
    <name evidence="10" type="ORF">g.26652</name>
</gene>
<sequence>MLSSRNATKTIVLKSPDSDKIREVIVTSVLLPKSENENIRTAAKYLRNSEEFEQDLGFMMEKRVCKRRLDHLSIEEKILRKKLKNREAAQTSRDRKKARLEELEASVVELQNENDSLHEEVRSLRDDKESLQRENARLTEEVWRLSVVGGGDDGPAASRPLPQGASPPPALPPTFPSGPRSLLLFSLLSLTLSRLMTGTGLIRCPSLRSSRSLSNSQILSLLKLVVLLKKQNHRKKIWWGRRQKAWNPVGPV</sequence>
<dbReference type="SUPFAM" id="SSF57959">
    <property type="entry name" value="Leucine zipper domain"/>
    <property type="match status" value="1"/>
</dbReference>
<evidence type="ECO:0000256" key="8">
    <source>
        <dbReference type="SAM" id="MobiDB-lite"/>
    </source>
</evidence>
<keyword evidence="2" id="KW-0805">Transcription regulation</keyword>
<dbReference type="InterPro" id="IPR004827">
    <property type="entry name" value="bZIP"/>
</dbReference>
<keyword evidence="7" id="KW-0175">Coiled coil</keyword>
<dbReference type="PANTHER" id="PTHR46542">
    <property type="entry name" value="X-BOX BINDING PROTEIN 1"/>
    <property type="match status" value="1"/>
</dbReference>
<feature type="region of interest" description="Disordered" evidence="8">
    <location>
        <begin position="153"/>
        <end position="173"/>
    </location>
</feature>
<dbReference type="GO" id="GO:0005634">
    <property type="term" value="C:nucleus"/>
    <property type="evidence" value="ECO:0007669"/>
    <property type="project" value="TreeGrafter"/>
</dbReference>
<proteinExistence type="predicted"/>
<keyword evidence="3" id="KW-0238">DNA-binding</keyword>
<name>A0A1B6M315_9HEMI</name>
<dbReference type="SMART" id="SM00338">
    <property type="entry name" value="BRLZ"/>
    <property type="match status" value="1"/>
</dbReference>
<evidence type="ECO:0000256" key="3">
    <source>
        <dbReference type="ARBA" id="ARBA00023125"/>
    </source>
</evidence>
<evidence type="ECO:0000256" key="4">
    <source>
        <dbReference type="ARBA" id="ARBA00023163"/>
    </source>
</evidence>
<reference evidence="10" key="1">
    <citation type="submission" date="2015-11" db="EMBL/GenBank/DDBJ databases">
        <title>De novo transcriptome assembly of four potential Pierce s Disease insect vectors from Arizona vineyards.</title>
        <authorList>
            <person name="Tassone E.E."/>
        </authorList>
    </citation>
    <scope>NUCLEOTIDE SEQUENCE</scope>
</reference>
<dbReference type="Gene3D" id="1.20.5.170">
    <property type="match status" value="1"/>
</dbReference>
<dbReference type="GO" id="GO:0000977">
    <property type="term" value="F:RNA polymerase II transcription regulatory region sequence-specific DNA binding"/>
    <property type="evidence" value="ECO:0007669"/>
    <property type="project" value="TreeGrafter"/>
</dbReference>
<evidence type="ECO:0000259" key="9">
    <source>
        <dbReference type="PROSITE" id="PS50217"/>
    </source>
</evidence>
<feature type="domain" description="BZIP" evidence="9">
    <location>
        <begin position="75"/>
        <end position="138"/>
    </location>
</feature>
<protein>
    <recommendedName>
        <fullName evidence="6">X-box-binding protein 1</fullName>
    </recommendedName>
</protein>
<dbReference type="CDD" id="cd14691">
    <property type="entry name" value="bZIP_XBP1"/>
    <property type="match status" value="1"/>
</dbReference>
<accession>A0A1B6M315</accession>
<dbReference type="PROSITE" id="PS00036">
    <property type="entry name" value="BZIP_BASIC"/>
    <property type="match status" value="1"/>
</dbReference>
<evidence type="ECO:0000256" key="6">
    <source>
        <dbReference type="ARBA" id="ARBA00040165"/>
    </source>
</evidence>
<organism evidence="10">
    <name type="scientific">Graphocephala atropunctata</name>
    <dbReference type="NCBI Taxonomy" id="36148"/>
    <lineage>
        <taxon>Eukaryota</taxon>
        <taxon>Metazoa</taxon>
        <taxon>Ecdysozoa</taxon>
        <taxon>Arthropoda</taxon>
        <taxon>Hexapoda</taxon>
        <taxon>Insecta</taxon>
        <taxon>Pterygota</taxon>
        <taxon>Neoptera</taxon>
        <taxon>Paraneoptera</taxon>
        <taxon>Hemiptera</taxon>
        <taxon>Auchenorrhyncha</taxon>
        <taxon>Membracoidea</taxon>
        <taxon>Cicadellidae</taxon>
        <taxon>Cicadellinae</taxon>
        <taxon>Cicadellini</taxon>
        <taxon>Graphocephala</taxon>
    </lineage>
</organism>
<dbReference type="Pfam" id="PF00170">
    <property type="entry name" value="bZIP_1"/>
    <property type="match status" value="1"/>
</dbReference>
<dbReference type="GO" id="GO:0000981">
    <property type="term" value="F:DNA-binding transcription factor activity, RNA polymerase II-specific"/>
    <property type="evidence" value="ECO:0007669"/>
    <property type="project" value="TreeGrafter"/>
</dbReference>
<keyword evidence="5" id="KW-0539">Nucleus</keyword>
<keyword evidence="1" id="KW-0832">Ubl conjugation</keyword>
<dbReference type="PROSITE" id="PS50217">
    <property type="entry name" value="BZIP"/>
    <property type="match status" value="1"/>
</dbReference>
<evidence type="ECO:0000313" key="10">
    <source>
        <dbReference type="EMBL" id="JAT30313.1"/>
    </source>
</evidence>